<comment type="similarity">
    <text evidence="1">Belongs to the actin family.</text>
</comment>
<gene>
    <name evidence="2" type="ORF">TCHU04912_LOCUS16853</name>
</gene>
<dbReference type="EMBL" id="HBGG01032277">
    <property type="protein sequence ID" value="CAD9214613.1"/>
    <property type="molecule type" value="Transcribed_RNA"/>
</dbReference>
<evidence type="ECO:0008006" key="3">
    <source>
        <dbReference type="Google" id="ProtNLM"/>
    </source>
</evidence>
<evidence type="ECO:0000313" key="2">
    <source>
        <dbReference type="EMBL" id="CAD9214613.1"/>
    </source>
</evidence>
<dbReference type="SMART" id="SM00268">
    <property type="entry name" value="ACTIN"/>
    <property type="match status" value="1"/>
</dbReference>
<dbReference type="InterPro" id="IPR004000">
    <property type="entry name" value="Actin"/>
</dbReference>
<proteinExistence type="inferred from homology"/>
<dbReference type="InterPro" id="IPR043129">
    <property type="entry name" value="ATPase_NBD"/>
</dbReference>
<protein>
    <recommendedName>
        <fullName evidence="3">Actin-related protein 4</fullName>
    </recommendedName>
</protein>
<organism evidence="2">
    <name type="scientific">Tetraselmis chuii</name>
    <dbReference type="NCBI Taxonomy" id="63592"/>
    <lineage>
        <taxon>Eukaryota</taxon>
        <taxon>Viridiplantae</taxon>
        <taxon>Chlorophyta</taxon>
        <taxon>core chlorophytes</taxon>
        <taxon>Chlorodendrophyceae</taxon>
        <taxon>Chlorodendrales</taxon>
        <taxon>Chlorodendraceae</taxon>
        <taxon>Tetraselmis</taxon>
    </lineage>
</organism>
<dbReference type="AlphaFoldDB" id="A0A7S1T178"/>
<dbReference type="CDD" id="cd13395">
    <property type="entry name" value="ASKHA_NBD_Arp4_ACTL6-like"/>
    <property type="match status" value="1"/>
</dbReference>
<dbReference type="FunFam" id="3.30.420.40:FF:000058">
    <property type="entry name" value="Putative actin-related protein 5"/>
    <property type="match status" value="1"/>
</dbReference>
<reference evidence="2" key="1">
    <citation type="submission" date="2021-01" db="EMBL/GenBank/DDBJ databases">
        <authorList>
            <person name="Corre E."/>
            <person name="Pelletier E."/>
            <person name="Niang G."/>
            <person name="Scheremetjew M."/>
            <person name="Finn R."/>
            <person name="Kale V."/>
            <person name="Holt S."/>
            <person name="Cochrane G."/>
            <person name="Meng A."/>
            <person name="Brown T."/>
            <person name="Cohen L."/>
        </authorList>
    </citation>
    <scope>NUCLEOTIDE SEQUENCE</scope>
    <source>
        <strain evidence="2">PLY429</strain>
    </source>
</reference>
<dbReference type="Gene3D" id="3.90.640.10">
    <property type="entry name" value="Actin, Chain A, domain 4"/>
    <property type="match status" value="1"/>
</dbReference>
<dbReference type="PANTHER" id="PTHR11937">
    <property type="entry name" value="ACTIN"/>
    <property type="match status" value="1"/>
</dbReference>
<sequence>MEVVSVMKDGLYHDWEILESLWDSAFDDRLRVKPAEHPIMLAEPSHNDKATREKTVEMMFEIHSPPAVFLAKNAVLSSFSTGRQTSLVVDCGYDATTVAAVHDGYLLQKSVCRGPLGGSVLNRCMEAAVLQSCGAEIKPRYSFKRKEGEGGVMEVTPLDVPKTTESYRRFMQEAVAADIKESVCRVYDGAFDEEQTKNMPTVAYELPDGQEIQVGNDRFKVPEVLFNPSLATAFKGIEAIKNAAGAEVSSLPHMVLESINKCDVDVRKELCSGVVLAGGSSLMPQLRERMERELSEQVSNVRVKVIASPQLVERKFSVWIGGSILASLGSFHQMWMSKSDYEEHGASLIHRKAP</sequence>
<dbReference type="SUPFAM" id="SSF53067">
    <property type="entry name" value="Actin-like ATPase domain"/>
    <property type="match status" value="2"/>
</dbReference>
<name>A0A7S1T178_9CHLO</name>
<accession>A0A7S1T178</accession>
<dbReference type="PRINTS" id="PR00190">
    <property type="entry name" value="ACTIN"/>
</dbReference>
<dbReference type="Gene3D" id="3.30.420.40">
    <property type="match status" value="2"/>
</dbReference>
<evidence type="ECO:0000256" key="1">
    <source>
        <dbReference type="RuleBase" id="RU000487"/>
    </source>
</evidence>
<dbReference type="Pfam" id="PF00022">
    <property type="entry name" value="Actin"/>
    <property type="match status" value="1"/>
</dbReference>